<feature type="region of interest" description="Disordered" evidence="4">
    <location>
        <begin position="310"/>
        <end position="338"/>
    </location>
</feature>
<keyword evidence="3" id="KW-0408">Iron</keyword>
<comment type="caution">
    <text evidence="5">The sequence shown here is derived from an EMBL/GenBank/DDBJ whole genome shotgun (WGS) entry which is preliminary data.</text>
</comment>
<organism evidence="5 6">
    <name type="scientific">Pleuronectes platessa</name>
    <name type="common">European plaice</name>
    <dbReference type="NCBI Taxonomy" id="8262"/>
    <lineage>
        <taxon>Eukaryota</taxon>
        <taxon>Metazoa</taxon>
        <taxon>Chordata</taxon>
        <taxon>Craniata</taxon>
        <taxon>Vertebrata</taxon>
        <taxon>Euteleostomi</taxon>
        <taxon>Actinopterygii</taxon>
        <taxon>Neopterygii</taxon>
        <taxon>Teleostei</taxon>
        <taxon>Neoteleostei</taxon>
        <taxon>Acanthomorphata</taxon>
        <taxon>Carangaria</taxon>
        <taxon>Pleuronectiformes</taxon>
        <taxon>Pleuronectoidei</taxon>
        <taxon>Pleuronectidae</taxon>
        <taxon>Pleuronectes</taxon>
    </lineage>
</organism>
<dbReference type="Proteomes" id="UP001153269">
    <property type="component" value="Unassembled WGS sequence"/>
</dbReference>
<feature type="region of interest" description="Disordered" evidence="4">
    <location>
        <begin position="213"/>
        <end position="237"/>
    </location>
</feature>
<keyword evidence="2" id="KW-0560">Oxidoreductase</keyword>
<evidence type="ECO:0000313" key="5">
    <source>
        <dbReference type="EMBL" id="CAB1450599.1"/>
    </source>
</evidence>
<protein>
    <submittedName>
        <fullName evidence="5">Uncharacterized protein</fullName>
    </submittedName>
</protein>
<dbReference type="InterPro" id="IPR012864">
    <property type="entry name" value="PCO/ADO"/>
</dbReference>
<feature type="compositionally biased region" description="Polar residues" evidence="4">
    <location>
        <begin position="224"/>
        <end position="236"/>
    </location>
</feature>
<proteinExistence type="predicted"/>
<dbReference type="EMBL" id="CADEAL010004059">
    <property type="protein sequence ID" value="CAB1450599.1"/>
    <property type="molecule type" value="Genomic_DNA"/>
</dbReference>
<sequence length="383" mass="41954">MEKRQTHNHITHHAQAFTGRLLQHVPCSVEGAQTRMGSGSSLCDTQRCRLANPSMTADSRRAHAEKGLRVRVIFLDANIAGCAAVPQKRCQAPDRKRNPANRPRSRLNGGLVARLAGTSCTALFIIHSRWCLGDGRGFWLIKQISRFITGIEATPPTQHQGSDSRSRMAVTTLAPLHHDGIQRGGTQRSNGVSYYRSYRQGGGSQTSRFTSFLSTGRGRAKSSAEPQPQSAKNISPNILDATVSKRKSKHRNTVEPRGFTWMHVLLDVEASLRLSSAKDTQALTLQTETECLDFSKVITNHLHSPRPLERAHPAADRVAGGGPEIAPRKSKPCSGPTGLQSPPVTYMHICETLVFSMGVFLLRPGAFIPLHDHPDMNGNLRSC</sequence>
<evidence type="ECO:0000256" key="3">
    <source>
        <dbReference type="ARBA" id="ARBA00023004"/>
    </source>
</evidence>
<dbReference type="GO" id="GO:0046872">
    <property type="term" value="F:metal ion binding"/>
    <property type="evidence" value="ECO:0007669"/>
    <property type="project" value="UniProtKB-KW"/>
</dbReference>
<reference evidence="5" key="1">
    <citation type="submission" date="2020-03" db="EMBL/GenBank/DDBJ databases">
        <authorList>
            <person name="Weist P."/>
        </authorList>
    </citation>
    <scope>NUCLEOTIDE SEQUENCE</scope>
</reference>
<keyword evidence="1" id="KW-0479">Metal-binding</keyword>
<gene>
    <name evidence="5" type="ORF">PLEPLA_LOCUS38291</name>
</gene>
<dbReference type="InterPro" id="IPR011051">
    <property type="entry name" value="RmlC_Cupin_sf"/>
</dbReference>
<evidence type="ECO:0000256" key="2">
    <source>
        <dbReference type="ARBA" id="ARBA00023002"/>
    </source>
</evidence>
<evidence type="ECO:0000256" key="4">
    <source>
        <dbReference type="SAM" id="MobiDB-lite"/>
    </source>
</evidence>
<name>A0A9N7Z6J3_PLEPL</name>
<dbReference type="AlphaFoldDB" id="A0A9N7Z6J3"/>
<dbReference type="SUPFAM" id="SSF51182">
    <property type="entry name" value="RmlC-like cupins"/>
    <property type="match status" value="1"/>
</dbReference>
<evidence type="ECO:0000256" key="1">
    <source>
        <dbReference type="ARBA" id="ARBA00022723"/>
    </source>
</evidence>
<evidence type="ECO:0000313" key="6">
    <source>
        <dbReference type="Proteomes" id="UP001153269"/>
    </source>
</evidence>
<keyword evidence="6" id="KW-1185">Reference proteome</keyword>
<dbReference type="GO" id="GO:0016702">
    <property type="term" value="F:oxidoreductase activity, acting on single donors with incorporation of molecular oxygen, incorporation of two atoms of oxygen"/>
    <property type="evidence" value="ECO:0007669"/>
    <property type="project" value="InterPro"/>
</dbReference>
<dbReference type="Pfam" id="PF07847">
    <property type="entry name" value="PCO_ADO"/>
    <property type="match status" value="1"/>
</dbReference>
<accession>A0A9N7Z6J3</accession>